<proteinExistence type="predicted"/>
<feature type="compositionally biased region" description="Low complexity" evidence="1">
    <location>
        <begin position="12"/>
        <end position="25"/>
    </location>
</feature>
<evidence type="ECO:0000256" key="1">
    <source>
        <dbReference type="SAM" id="MobiDB-lite"/>
    </source>
</evidence>
<organism evidence="2 3">
    <name type="scientific">Penicillium rubens (strain ATCC 28089 / DSM 1075 / NRRL 1951 / Wisconsin 54-1255)</name>
    <name type="common">Penicillium chrysogenum</name>
    <dbReference type="NCBI Taxonomy" id="500485"/>
    <lineage>
        <taxon>Eukaryota</taxon>
        <taxon>Fungi</taxon>
        <taxon>Dikarya</taxon>
        <taxon>Ascomycota</taxon>
        <taxon>Pezizomycotina</taxon>
        <taxon>Eurotiomycetes</taxon>
        <taxon>Eurotiomycetidae</taxon>
        <taxon>Eurotiales</taxon>
        <taxon>Aspergillaceae</taxon>
        <taxon>Penicillium</taxon>
        <taxon>Penicillium chrysogenum species complex</taxon>
    </lineage>
</organism>
<evidence type="ECO:0000313" key="2">
    <source>
        <dbReference type="EMBL" id="CAP98293.1"/>
    </source>
</evidence>
<accession>B6HV86</accession>
<dbReference type="VEuPathDB" id="FungiDB:PCH_Pc22g10050"/>
<name>B6HV86_PENRW</name>
<protein>
    <submittedName>
        <fullName evidence="2">Uncharacterized protein</fullName>
    </submittedName>
</protein>
<evidence type="ECO:0000313" key="3">
    <source>
        <dbReference type="Proteomes" id="UP000000724"/>
    </source>
</evidence>
<dbReference type="AlphaFoldDB" id="B6HV86"/>
<keyword evidence="3" id="KW-1185">Reference proteome</keyword>
<reference evidence="2 3" key="1">
    <citation type="journal article" date="2008" name="Nat. Biotechnol.">
        <title>Genome sequencing and analysis of the filamentous fungus Penicillium chrysogenum.</title>
        <authorList>
            <person name="van den Berg M.A."/>
            <person name="Albang R."/>
            <person name="Albermann K."/>
            <person name="Badger J.H."/>
            <person name="Daran J.-M."/>
            <person name="Driessen A.J.M."/>
            <person name="Garcia-Estrada C."/>
            <person name="Fedorova N.D."/>
            <person name="Harris D.M."/>
            <person name="Heijne W.H.M."/>
            <person name="Joardar V.S."/>
            <person name="Kiel J.A.K.W."/>
            <person name="Kovalchuk A."/>
            <person name="Martin J.F."/>
            <person name="Nierman W.C."/>
            <person name="Nijland J.G."/>
            <person name="Pronk J.T."/>
            <person name="Roubos J.A."/>
            <person name="van der Klei I.J."/>
            <person name="van Peij N.N.M.E."/>
            <person name="Veenhuis M."/>
            <person name="von Doehren H."/>
            <person name="Wagner C."/>
            <person name="Wortman J.R."/>
            <person name="Bovenberg R.A.L."/>
        </authorList>
    </citation>
    <scope>NUCLEOTIDE SEQUENCE [LARGE SCALE GENOMIC DNA]</scope>
    <source>
        <strain evidence="3">ATCC 28089 / DSM 1075 / NRRL 1951 / Wisconsin 54-1255</strain>
    </source>
</reference>
<dbReference type="HOGENOM" id="CLU_2134346_0_0_1"/>
<gene>
    <name evidence="2" type="ORF">Pc22g10050</name>
    <name evidence="2" type="ORF">PCH_Pc22g10050</name>
</gene>
<feature type="region of interest" description="Disordered" evidence="1">
    <location>
        <begin position="1"/>
        <end position="30"/>
    </location>
</feature>
<dbReference type="EMBL" id="AM920437">
    <property type="protein sequence ID" value="CAP98293.1"/>
    <property type="molecule type" value="Genomic_DNA"/>
</dbReference>
<sequence>MPRSRDPDSGVSPLSPYLSSPNSSPTFAALGQKDKAPEVRFFDSCNPLTPLSPDYACTGFIFLTCQTFAVSSPWISRHCTLRILPLWAAAGIPPRAMARKEDMLPPGWEDLDR</sequence>
<dbReference type="Proteomes" id="UP000000724">
    <property type="component" value="Contig Pc00c22"/>
</dbReference>